<dbReference type="Proteomes" id="UP000050761">
    <property type="component" value="Unassembled WGS sequence"/>
</dbReference>
<evidence type="ECO:0000313" key="3">
    <source>
        <dbReference type="Proteomes" id="UP000050761"/>
    </source>
</evidence>
<gene>
    <name evidence="2" type="ORF">HPBE_LOCUS16178</name>
</gene>
<proteinExistence type="predicted"/>
<dbReference type="WBParaSite" id="HPBE_0001617901-mRNA-1">
    <property type="protein sequence ID" value="HPBE_0001617901-mRNA-1"/>
    <property type="gene ID" value="HPBE_0001617901"/>
</dbReference>
<evidence type="ECO:0000256" key="1">
    <source>
        <dbReference type="SAM" id="MobiDB-lite"/>
    </source>
</evidence>
<reference evidence="2 3" key="1">
    <citation type="submission" date="2018-11" db="EMBL/GenBank/DDBJ databases">
        <authorList>
            <consortium name="Pathogen Informatics"/>
        </authorList>
    </citation>
    <scope>NUCLEOTIDE SEQUENCE [LARGE SCALE GENOMIC DNA]</scope>
</reference>
<protein>
    <submittedName>
        <fullName evidence="4">F-box protein</fullName>
    </submittedName>
</protein>
<accession>A0A3P8EDD9</accession>
<accession>A0A183G3Y9</accession>
<dbReference type="EMBL" id="UZAH01029273">
    <property type="protein sequence ID" value="VDP05186.1"/>
    <property type="molecule type" value="Genomic_DNA"/>
</dbReference>
<name>A0A183G3Y9_HELPZ</name>
<keyword evidence="3" id="KW-1185">Reference proteome</keyword>
<feature type="region of interest" description="Disordered" evidence="1">
    <location>
        <begin position="157"/>
        <end position="180"/>
    </location>
</feature>
<reference evidence="4" key="2">
    <citation type="submission" date="2019-09" db="UniProtKB">
        <authorList>
            <consortium name="WormBaseParasite"/>
        </authorList>
    </citation>
    <scope>IDENTIFICATION</scope>
</reference>
<organism evidence="3 4">
    <name type="scientific">Heligmosomoides polygyrus</name>
    <name type="common">Parasitic roundworm</name>
    <dbReference type="NCBI Taxonomy" id="6339"/>
    <lineage>
        <taxon>Eukaryota</taxon>
        <taxon>Metazoa</taxon>
        <taxon>Ecdysozoa</taxon>
        <taxon>Nematoda</taxon>
        <taxon>Chromadorea</taxon>
        <taxon>Rhabditida</taxon>
        <taxon>Rhabditina</taxon>
        <taxon>Rhabditomorpha</taxon>
        <taxon>Strongyloidea</taxon>
        <taxon>Heligmosomidae</taxon>
        <taxon>Heligmosomoides</taxon>
    </lineage>
</organism>
<sequence length="180" mass="20212">MNPNIIYNLCPYLDVKSMLCLSAAYPQWSAIVHDYLKKKFWKLQLMDFVSMCGSFDPVILLSRTGRVECKAKREQWEIIPVSYWKYVPFEVLNISSMEIYQFDVSKDGTIHFPDEMFDMLTRVTTRLHHVCGIATAFPASGSDGLQRVAHFEGKGPCQAPPLPGGPEGISASGADTTISR</sequence>
<evidence type="ECO:0000313" key="2">
    <source>
        <dbReference type="EMBL" id="VDP05186.1"/>
    </source>
</evidence>
<dbReference type="OrthoDB" id="5881494at2759"/>
<dbReference type="AlphaFoldDB" id="A0A183G3Y9"/>
<evidence type="ECO:0000313" key="4">
    <source>
        <dbReference type="WBParaSite" id="HPBE_0001617901-mRNA-1"/>
    </source>
</evidence>